<accession>A0A1Z4BK95</accession>
<evidence type="ECO:0000313" key="2">
    <source>
        <dbReference type="Proteomes" id="UP000197007"/>
    </source>
</evidence>
<dbReference type="RefSeq" id="WP_088592926.1">
    <property type="nucleotide sequence ID" value="NZ_CP022022.1"/>
</dbReference>
<reference evidence="2" key="1">
    <citation type="submission" date="2017-06" db="EMBL/GenBank/DDBJ databases">
        <title>Complete genome sequence of Capnocytophaga sp. KCOM 1579 (=ChDC OS43) isolated from a human refractory periapical abscess lesion.</title>
        <authorList>
            <person name="Kook J.-K."/>
            <person name="Park S.-N."/>
            <person name="Lim Y.K."/>
            <person name="Roh H."/>
        </authorList>
    </citation>
    <scope>NUCLEOTIDE SEQUENCE [LARGE SCALE GENOMIC DNA]</scope>
    <source>
        <strain evidence="2">ChDC OS43</strain>
    </source>
</reference>
<proteinExistence type="predicted"/>
<dbReference type="EMBL" id="CP022022">
    <property type="protein sequence ID" value="ASF41700.1"/>
    <property type="molecule type" value="Genomic_DNA"/>
</dbReference>
<dbReference type="Proteomes" id="UP000197007">
    <property type="component" value="Chromosome"/>
</dbReference>
<evidence type="ECO:0000313" key="1">
    <source>
        <dbReference type="EMBL" id="ASF41700.1"/>
    </source>
</evidence>
<dbReference type="KEGG" id="capn:CBG49_00615"/>
<protein>
    <recommendedName>
        <fullName evidence="3">Toxin-antitoxin system, antitoxin component</fullName>
    </recommendedName>
</protein>
<evidence type="ECO:0008006" key="3">
    <source>
        <dbReference type="Google" id="ProtNLM"/>
    </source>
</evidence>
<keyword evidence="2" id="KW-1185">Reference proteome</keyword>
<gene>
    <name evidence="1" type="ORF">CBG49_00615</name>
</gene>
<name>A0A1Z4BK95_9FLAO</name>
<dbReference type="AlphaFoldDB" id="A0A1Z4BK95"/>
<organism evidence="1 2">
    <name type="scientific">Capnocytophaga endodontalis</name>
    <dbReference type="NCBI Taxonomy" id="2708117"/>
    <lineage>
        <taxon>Bacteria</taxon>
        <taxon>Pseudomonadati</taxon>
        <taxon>Bacteroidota</taxon>
        <taxon>Flavobacteriia</taxon>
        <taxon>Flavobacteriales</taxon>
        <taxon>Flavobacteriaceae</taxon>
        <taxon>Capnocytophaga</taxon>
    </lineage>
</organism>
<sequence length="79" mass="9037">MNTIVLKNSIDYHQYQQIVDFFATIGVEIENPYGEVTLQDDEVLLQALDEGITQADNGLLIPHNEVMQEIDLLIKSYQK</sequence>